<feature type="transmembrane region" description="Helical" evidence="1">
    <location>
        <begin position="15"/>
        <end position="34"/>
    </location>
</feature>
<keyword evidence="1" id="KW-0812">Transmembrane</keyword>
<evidence type="ECO:0000313" key="2">
    <source>
        <dbReference type="EMBL" id="JAH18968.1"/>
    </source>
</evidence>
<name>A0A0E9QS84_ANGAN</name>
<dbReference type="EMBL" id="GBXM01089609">
    <property type="protein sequence ID" value="JAH18968.1"/>
    <property type="molecule type" value="Transcribed_RNA"/>
</dbReference>
<organism evidence="2">
    <name type="scientific">Anguilla anguilla</name>
    <name type="common">European freshwater eel</name>
    <name type="synonym">Muraena anguilla</name>
    <dbReference type="NCBI Taxonomy" id="7936"/>
    <lineage>
        <taxon>Eukaryota</taxon>
        <taxon>Metazoa</taxon>
        <taxon>Chordata</taxon>
        <taxon>Craniata</taxon>
        <taxon>Vertebrata</taxon>
        <taxon>Euteleostomi</taxon>
        <taxon>Actinopterygii</taxon>
        <taxon>Neopterygii</taxon>
        <taxon>Teleostei</taxon>
        <taxon>Anguilliformes</taxon>
        <taxon>Anguillidae</taxon>
        <taxon>Anguilla</taxon>
    </lineage>
</organism>
<dbReference type="AlphaFoldDB" id="A0A0E9QS84"/>
<keyword evidence="1" id="KW-0472">Membrane</keyword>
<proteinExistence type="predicted"/>
<keyword evidence="1" id="KW-1133">Transmembrane helix</keyword>
<protein>
    <submittedName>
        <fullName evidence="2">Uncharacterized protein</fullName>
    </submittedName>
</protein>
<accession>A0A0E9QS84</accession>
<evidence type="ECO:0000256" key="1">
    <source>
        <dbReference type="SAM" id="Phobius"/>
    </source>
</evidence>
<reference evidence="2" key="2">
    <citation type="journal article" date="2015" name="Fish Shellfish Immunol.">
        <title>Early steps in the European eel (Anguilla anguilla)-Vibrio vulnificus interaction in the gills: Role of the RtxA13 toxin.</title>
        <authorList>
            <person name="Callol A."/>
            <person name="Pajuelo D."/>
            <person name="Ebbesson L."/>
            <person name="Teles M."/>
            <person name="MacKenzie S."/>
            <person name="Amaro C."/>
        </authorList>
    </citation>
    <scope>NUCLEOTIDE SEQUENCE</scope>
</reference>
<sequence length="101" mass="11805">MLAITLQPTLLIPSYYISITLLIPNHYVSVPLLFPTIRRKSPLHDNTHSQPLHLNYMTSLIRNDYIPLKILIHNDYTCIPRLHPQPLHLHYTPLNNYISIT</sequence>
<reference evidence="2" key="1">
    <citation type="submission" date="2014-11" db="EMBL/GenBank/DDBJ databases">
        <authorList>
            <person name="Amaro Gonzalez C."/>
        </authorList>
    </citation>
    <scope>NUCLEOTIDE SEQUENCE</scope>
</reference>